<accession>A0A8R2D192</accession>
<dbReference type="PANTHER" id="PTHR10773:SF19">
    <property type="match status" value="1"/>
</dbReference>
<feature type="region of interest" description="Disordered" evidence="1">
    <location>
        <begin position="130"/>
        <end position="170"/>
    </location>
</feature>
<reference evidence="3" key="2">
    <citation type="submission" date="2022-06" db="UniProtKB">
        <authorList>
            <consortium name="EnsemblMetazoa"/>
        </authorList>
    </citation>
    <scope>IDENTIFICATION</scope>
</reference>
<dbReference type="Pfam" id="PF25273">
    <property type="entry name" value="DUF7869"/>
    <property type="match status" value="1"/>
</dbReference>
<evidence type="ECO:0000313" key="3">
    <source>
        <dbReference type="EnsemblMetazoa" id="XP_016655859.1"/>
    </source>
</evidence>
<dbReference type="KEGG" id="api:107882258"/>
<organism evidence="3 4">
    <name type="scientific">Acyrthosiphon pisum</name>
    <name type="common">Pea aphid</name>
    <dbReference type="NCBI Taxonomy" id="7029"/>
    <lineage>
        <taxon>Eukaryota</taxon>
        <taxon>Metazoa</taxon>
        <taxon>Ecdysozoa</taxon>
        <taxon>Arthropoda</taxon>
        <taxon>Hexapoda</taxon>
        <taxon>Insecta</taxon>
        <taxon>Pterygota</taxon>
        <taxon>Neoptera</taxon>
        <taxon>Paraneoptera</taxon>
        <taxon>Hemiptera</taxon>
        <taxon>Sternorrhyncha</taxon>
        <taxon>Aphidomorpha</taxon>
        <taxon>Aphidoidea</taxon>
        <taxon>Aphididae</taxon>
        <taxon>Macrosiphini</taxon>
        <taxon>Acyrthosiphon</taxon>
    </lineage>
</organism>
<name>A0A8R2D192_ACYPI</name>
<dbReference type="Proteomes" id="UP000007819">
    <property type="component" value="Chromosome X"/>
</dbReference>
<evidence type="ECO:0000256" key="1">
    <source>
        <dbReference type="SAM" id="MobiDB-lite"/>
    </source>
</evidence>
<dbReference type="EnsemblMetazoa" id="XM_016800370.2">
    <property type="protein sequence ID" value="XP_016655859.1"/>
    <property type="gene ID" value="LOC107882258"/>
</dbReference>
<protein>
    <recommendedName>
        <fullName evidence="2">DUF7869 domain-containing protein</fullName>
    </recommendedName>
</protein>
<keyword evidence="4" id="KW-1185">Reference proteome</keyword>
<dbReference type="PANTHER" id="PTHR10773">
    <property type="entry name" value="DNA-DIRECTED RNA POLYMERASES I, II, AND III SUBUNIT RPABC2"/>
    <property type="match status" value="1"/>
</dbReference>
<proteinExistence type="predicted"/>
<sequence>MTARSRVQKLVEMAKAQYPKTTKETVATTLSYSIDETPSIEEIDKLLLEFEDNIISHGVPADIDGTVSTFQETLKNINLFELIDDEPTYLYNYEPTQINQDLNIVNIETESIGLITLKSAELYQVEPTENENLNENPQLEPTENENLNENPQLEPTENENLNENPQLEPTENENCIVEKNYCIQLDQTENENLNEDPQVVLTKKRIRKPDNWKRNIKKLAKNKGEEYVSESGSIVKSKVLKAPCVNCRYSCSSNISLEIREKIRTKFWEMGDKNRQREFIVRHAVQVSPKNIKKKLNSNRKLNNMAYYLGAEEIGKVRVCKKMFEATLVVSDKMIRNCFNKLNTAGILEPLNQGKHDNHKRISEEMKKDVLDHIDSFPRISSHYLRAQTQREYIDGSLTISEMYRLYVISQEENKKECVLKHTYSDLFNKQRNIGFFQPKKDQCSTCEAWKNCSDMEKEINKTNYDAHMEAKIKCREEKEKDVAKAREGMVQVCCYDLQAVLQTPCGEVNMFYYKRKLGVYNFTVYETSSRNGYCYVWSEDKAKRGANEIASCLWKYLNDSINSSMNLPIIFYSDNCVGQNKNKFIISLYMYATMKLEIPSITHKFLVCGHSQNEGDAMHACIEKQKKRVLKSGPIYIPDQWIPVISLARKGVPYIVNQMTTTDMLDFKKLSTQIGTNFNINTDKEKVLWGNIKVIEVRKDSPFKFFYKNNLSEENFKTIDVTQKLSRGRRSKPKINEDLILNEAYSRPPGITDVKKKDLMQLCDANVIPNCHKQFYENINVCQRTDSDDE</sequence>
<dbReference type="GeneID" id="107882258"/>
<feature type="domain" description="DUF7869" evidence="2">
    <location>
        <begin position="532"/>
        <end position="626"/>
    </location>
</feature>
<evidence type="ECO:0000259" key="2">
    <source>
        <dbReference type="Pfam" id="PF25273"/>
    </source>
</evidence>
<dbReference type="InterPro" id="IPR057191">
    <property type="entry name" value="DUF7869"/>
</dbReference>
<dbReference type="RefSeq" id="XP_016655859.1">
    <property type="nucleotide sequence ID" value="XM_016800370.1"/>
</dbReference>
<dbReference type="OrthoDB" id="6629246at2759"/>
<dbReference type="AlphaFoldDB" id="A0A8R2D192"/>
<reference evidence="4" key="1">
    <citation type="submission" date="2010-06" db="EMBL/GenBank/DDBJ databases">
        <authorList>
            <person name="Jiang H."/>
            <person name="Abraham K."/>
            <person name="Ali S."/>
            <person name="Alsbrooks S.L."/>
            <person name="Anim B.N."/>
            <person name="Anosike U.S."/>
            <person name="Attaway T."/>
            <person name="Bandaranaike D.P."/>
            <person name="Battles P.K."/>
            <person name="Bell S.N."/>
            <person name="Bell A.V."/>
            <person name="Beltran B."/>
            <person name="Bickham C."/>
            <person name="Bustamante Y."/>
            <person name="Caleb T."/>
            <person name="Canada A."/>
            <person name="Cardenas V."/>
            <person name="Carter K."/>
            <person name="Chacko J."/>
            <person name="Chandrabose M.N."/>
            <person name="Chavez D."/>
            <person name="Chavez A."/>
            <person name="Chen L."/>
            <person name="Chu H.-S."/>
            <person name="Claassen K.J."/>
            <person name="Cockrell R."/>
            <person name="Collins M."/>
            <person name="Cooper J.A."/>
            <person name="Cree A."/>
            <person name="Curry S.M."/>
            <person name="Da Y."/>
            <person name="Dao M.D."/>
            <person name="Das B."/>
            <person name="Davila M.-L."/>
            <person name="Davy-Carroll L."/>
            <person name="Denson S."/>
            <person name="Dinh H."/>
            <person name="Ebong V.E."/>
            <person name="Edwards J.R."/>
            <person name="Egan A."/>
            <person name="El-Daye J."/>
            <person name="Escobedo L."/>
            <person name="Fernandez S."/>
            <person name="Fernando P.R."/>
            <person name="Flagg N."/>
            <person name="Forbes L.D."/>
            <person name="Fowler R.G."/>
            <person name="Fu Q."/>
            <person name="Gabisi R.A."/>
            <person name="Ganer J."/>
            <person name="Garbino Pronczuk A."/>
            <person name="Garcia R.M."/>
            <person name="Garner T."/>
            <person name="Garrett T.E."/>
            <person name="Gonzalez D.A."/>
            <person name="Hamid H."/>
            <person name="Hawkins E.S."/>
            <person name="Hirani K."/>
            <person name="Hogues M.E."/>
            <person name="Hollins B."/>
            <person name="Hsiao C.-H."/>
            <person name="Jabil R."/>
            <person name="James M.L."/>
            <person name="Jhangiani S.N."/>
            <person name="Johnson B."/>
            <person name="Johnson Q."/>
            <person name="Joshi V."/>
            <person name="Kalu J.B."/>
            <person name="Kam C."/>
            <person name="Kashfia A."/>
            <person name="Keebler J."/>
            <person name="Kisamo H."/>
            <person name="Kovar C.L."/>
            <person name="Lago L.A."/>
            <person name="Lai C.-Y."/>
            <person name="Laidlaw J."/>
            <person name="Lara F."/>
            <person name="Le T.-K."/>
            <person name="Lee S.L."/>
            <person name="Legall F.H."/>
            <person name="Lemon S.J."/>
            <person name="Lewis L.R."/>
            <person name="Li B."/>
            <person name="Liu Y."/>
            <person name="Liu Y.-S."/>
            <person name="Lopez J."/>
            <person name="Lozado R.J."/>
            <person name="Lu J."/>
            <person name="Madu R.C."/>
            <person name="Maheshwari M."/>
            <person name="Maheshwari R."/>
            <person name="Malloy K."/>
            <person name="Martinez E."/>
            <person name="Mathew T."/>
            <person name="Mercado I.C."/>
            <person name="Mercado C."/>
            <person name="Meyer B."/>
            <person name="Montgomery K."/>
            <person name="Morgan M.B."/>
            <person name="Munidasa M."/>
            <person name="Nazareth L.V."/>
            <person name="Nelson J."/>
            <person name="Ng B.M."/>
            <person name="Nguyen N.B."/>
            <person name="Nguyen P.Q."/>
            <person name="Nguyen T."/>
            <person name="Obregon M."/>
            <person name="Okwuonu G.O."/>
            <person name="Onwere C.G."/>
            <person name="Orozco G."/>
            <person name="Parra A."/>
            <person name="Patel S."/>
            <person name="Patil S."/>
            <person name="Perez A."/>
            <person name="Perez Y."/>
            <person name="Pham C."/>
            <person name="Primus E.L."/>
            <person name="Pu L.-L."/>
            <person name="Puazo M."/>
            <person name="Qin X."/>
            <person name="Quiroz J.B."/>
            <person name="Reese J."/>
            <person name="Richards S."/>
            <person name="Rives C.M."/>
            <person name="Robberts R."/>
            <person name="Ruiz S.J."/>
            <person name="Ruiz M.J."/>
            <person name="Santibanez J."/>
            <person name="Schneider B.W."/>
            <person name="Sisson I."/>
            <person name="Smith M."/>
            <person name="Sodergren E."/>
            <person name="Song X.-Z."/>
            <person name="Song B.B."/>
            <person name="Summersgill H."/>
            <person name="Thelus R."/>
            <person name="Thornton R.D."/>
            <person name="Trejos Z.Y."/>
            <person name="Usmani K."/>
            <person name="Vattathil S."/>
            <person name="Villasana D."/>
            <person name="Walker D.L."/>
            <person name="Wang S."/>
            <person name="Wang K."/>
            <person name="White C.S."/>
            <person name="Williams A.C."/>
            <person name="Williamson J."/>
            <person name="Wilson K."/>
            <person name="Woghiren I.O."/>
            <person name="Woodworth J.R."/>
            <person name="Worley K.C."/>
            <person name="Wright R.A."/>
            <person name="Wu W."/>
            <person name="Young L."/>
            <person name="Zhang L."/>
            <person name="Zhang J."/>
            <person name="Zhu Y."/>
            <person name="Muzny D.M."/>
            <person name="Weinstock G."/>
            <person name="Gibbs R.A."/>
        </authorList>
    </citation>
    <scope>NUCLEOTIDE SEQUENCE [LARGE SCALE GENOMIC DNA]</scope>
    <source>
        <strain evidence="4">LSR1</strain>
    </source>
</reference>
<evidence type="ECO:0000313" key="4">
    <source>
        <dbReference type="Proteomes" id="UP000007819"/>
    </source>
</evidence>